<proteinExistence type="predicted"/>
<name>A0A6N8JE73_9BACT</name>
<gene>
    <name evidence="5" type="ORF">GO495_23350</name>
</gene>
<dbReference type="SMART" id="SM00342">
    <property type="entry name" value="HTH_ARAC"/>
    <property type="match status" value="1"/>
</dbReference>
<keyword evidence="2" id="KW-0238">DNA-binding</keyword>
<sequence length="292" mass="34139">MKKIPIYSICNLHNEDNHEIVVTDLRTYLQSLQSLVFPHRHSFYQILYITRPGGRHVIDFESYPVEKGTVFFLTPGQIHEWIFDNDTDGILVNFGMPFFSTFLANSNYLSNLLFFSLNGKHSVVGFPDDVSDIDSLFHQMLSEYRLQEEGCLDMLRALLLQVFILANRKKQSHGQQKSPYQYSQLISFEKLIEQFYTKKKLPKEYAEMLFITPNYLNTLCSKLTGRSAGDLIRNRILLEAKRLLVNSTLSVSEIAWELNFENNSYFSRFFKKYEGISPEKFKKIKHSNKDLI</sequence>
<dbReference type="Gene3D" id="2.60.120.10">
    <property type="entry name" value="Jelly Rolls"/>
    <property type="match status" value="1"/>
</dbReference>
<dbReference type="EMBL" id="WRXO01000008">
    <property type="protein sequence ID" value="MVT43553.1"/>
    <property type="molecule type" value="Genomic_DNA"/>
</dbReference>
<accession>A0A6N8JE73</accession>
<comment type="caution">
    <text evidence="5">The sequence shown here is derived from an EMBL/GenBank/DDBJ whole genome shotgun (WGS) entry which is preliminary data.</text>
</comment>
<evidence type="ECO:0000313" key="6">
    <source>
        <dbReference type="Proteomes" id="UP000468388"/>
    </source>
</evidence>
<dbReference type="InterPro" id="IPR018060">
    <property type="entry name" value="HTH_AraC"/>
</dbReference>
<organism evidence="5 6">
    <name type="scientific">Chitinophaga oryziterrae</name>
    <dbReference type="NCBI Taxonomy" id="1031224"/>
    <lineage>
        <taxon>Bacteria</taxon>
        <taxon>Pseudomonadati</taxon>
        <taxon>Bacteroidota</taxon>
        <taxon>Chitinophagia</taxon>
        <taxon>Chitinophagales</taxon>
        <taxon>Chitinophagaceae</taxon>
        <taxon>Chitinophaga</taxon>
    </lineage>
</organism>
<evidence type="ECO:0000256" key="3">
    <source>
        <dbReference type="ARBA" id="ARBA00023163"/>
    </source>
</evidence>
<dbReference type="SUPFAM" id="SSF51215">
    <property type="entry name" value="Regulatory protein AraC"/>
    <property type="match status" value="1"/>
</dbReference>
<dbReference type="GO" id="GO:0043565">
    <property type="term" value="F:sequence-specific DNA binding"/>
    <property type="evidence" value="ECO:0007669"/>
    <property type="project" value="InterPro"/>
</dbReference>
<dbReference type="PROSITE" id="PS01124">
    <property type="entry name" value="HTH_ARAC_FAMILY_2"/>
    <property type="match status" value="1"/>
</dbReference>
<keyword evidence="3" id="KW-0804">Transcription</keyword>
<evidence type="ECO:0000259" key="4">
    <source>
        <dbReference type="PROSITE" id="PS01124"/>
    </source>
</evidence>
<keyword evidence="1" id="KW-0805">Transcription regulation</keyword>
<dbReference type="Proteomes" id="UP000468388">
    <property type="component" value="Unassembled WGS sequence"/>
</dbReference>
<dbReference type="PRINTS" id="PR00032">
    <property type="entry name" value="HTHARAC"/>
</dbReference>
<dbReference type="SUPFAM" id="SSF46689">
    <property type="entry name" value="Homeodomain-like"/>
    <property type="match status" value="1"/>
</dbReference>
<dbReference type="Gene3D" id="1.10.10.60">
    <property type="entry name" value="Homeodomain-like"/>
    <property type="match status" value="1"/>
</dbReference>
<dbReference type="AlphaFoldDB" id="A0A6N8JE73"/>
<dbReference type="Pfam" id="PF12833">
    <property type="entry name" value="HTH_18"/>
    <property type="match status" value="1"/>
</dbReference>
<dbReference type="InterPro" id="IPR009057">
    <property type="entry name" value="Homeodomain-like_sf"/>
</dbReference>
<dbReference type="OrthoDB" id="2585681at2"/>
<keyword evidence="6" id="KW-1185">Reference proteome</keyword>
<dbReference type="PANTHER" id="PTHR43280">
    <property type="entry name" value="ARAC-FAMILY TRANSCRIPTIONAL REGULATOR"/>
    <property type="match status" value="1"/>
</dbReference>
<evidence type="ECO:0000256" key="1">
    <source>
        <dbReference type="ARBA" id="ARBA00023015"/>
    </source>
</evidence>
<reference evidence="5 6" key="1">
    <citation type="submission" date="2019-12" db="EMBL/GenBank/DDBJ databases">
        <title>The draft genomic sequence of strain Chitinophaga oryziterrae JCM 16595.</title>
        <authorList>
            <person name="Zhang X."/>
        </authorList>
    </citation>
    <scope>NUCLEOTIDE SEQUENCE [LARGE SCALE GENOMIC DNA]</scope>
    <source>
        <strain evidence="5 6">JCM 16595</strain>
    </source>
</reference>
<evidence type="ECO:0000256" key="2">
    <source>
        <dbReference type="ARBA" id="ARBA00023125"/>
    </source>
</evidence>
<feature type="domain" description="HTH araC/xylS-type" evidence="4">
    <location>
        <begin position="186"/>
        <end position="284"/>
    </location>
</feature>
<dbReference type="PANTHER" id="PTHR43280:SF32">
    <property type="entry name" value="TRANSCRIPTIONAL REGULATORY PROTEIN"/>
    <property type="match status" value="1"/>
</dbReference>
<dbReference type="Pfam" id="PF02311">
    <property type="entry name" value="AraC_binding"/>
    <property type="match status" value="1"/>
</dbReference>
<evidence type="ECO:0000313" key="5">
    <source>
        <dbReference type="EMBL" id="MVT43553.1"/>
    </source>
</evidence>
<protein>
    <submittedName>
        <fullName evidence="5">Helix-turn-helix domain-containing protein</fullName>
    </submittedName>
</protein>
<dbReference type="InterPro" id="IPR014710">
    <property type="entry name" value="RmlC-like_jellyroll"/>
</dbReference>
<dbReference type="InterPro" id="IPR003313">
    <property type="entry name" value="AraC-bd"/>
</dbReference>
<dbReference type="RefSeq" id="WP_157302300.1">
    <property type="nucleotide sequence ID" value="NZ_BAAAZB010000021.1"/>
</dbReference>
<dbReference type="GO" id="GO:0003700">
    <property type="term" value="F:DNA-binding transcription factor activity"/>
    <property type="evidence" value="ECO:0007669"/>
    <property type="project" value="InterPro"/>
</dbReference>
<dbReference type="InterPro" id="IPR020449">
    <property type="entry name" value="Tscrpt_reg_AraC-type_HTH"/>
</dbReference>
<dbReference type="InterPro" id="IPR037923">
    <property type="entry name" value="HTH-like"/>
</dbReference>